<name>A0ABU2Y9R3_9FLAO</name>
<dbReference type="EMBL" id="JAVRHZ010000001">
    <property type="protein sequence ID" value="MDT0554930.1"/>
    <property type="molecule type" value="Genomic_DNA"/>
</dbReference>
<dbReference type="RefSeq" id="WP_311331886.1">
    <property type="nucleotide sequence ID" value="NZ_JAVRHZ010000001.1"/>
</dbReference>
<evidence type="ECO:0000313" key="2">
    <source>
        <dbReference type="EMBL" id="MDT0554930.1"/>
    </source>
</evidence>
<keyword evidence="3" id="KW-1185">Reference proteome</keyword>
<keyword evidence="1" id="KW-0812">Transmembrane</keyword>
<protein>
    <submittedName>
        <fullName evidence="2">Uncharacterized protein</fullName>
    </submittedName>
</protein>
<keyword evidence="1" id="KW-1133">Transmembrane helix</keyword>
<reference evidence="2 3" key="1">
    <citation type="submission" date="2023-09" db="EMBL/GenBank/DDBJ databases">
        <authorList>
            <person name="Rey-Velasco X."/>
        </authorList>
    </citation>
    <scope>NUCLEOTIDE SEQUENCE [LARGE SCALE GENOMIC DNA]</scope>
    <source>
        <strain evidence="2 3">W242</strain>
    </source>
</reference>
<sequence length="104" mass="12040">MVPQGKNKAVIAYLTLIGFFIAVSMNKDEKHEFATWHIKNMFGLLLLLFVSLVFQYQISLLFGDILWGISALSWLFSLIMAITNKKIGLPYLSEKFQDWFTFLD</sequence>
<organism evidence="2 3">
    <name type="scientific">Patiriisocius hiemis</name>
    <dbReference type="NCBI Taxonomy" id="3075604"/>
    <lineage>
        <taxon>Bacteria</taxon>
        <taxon>Pseudomonadati</taxon>
        <taxon>Bacteroidota</taxon>
        <taxon>Flavobacteriia</taxon>
        <taxon>Flavobacteriales</taxon>
        <taxon>Flavobacteriaceae</taxon>
        <taxon>Patiriisocius</taxon>
    </lineage>
</organism>
<feature type="transmembrane region" description="Helical" evidence="1">
    <location>
        <begin position="38"/>
        <end position="59"/>
    </location>
</feature>
<keyword evidence="1" id="KW-0472">Membrane</keyword>
<feature type="transmembrane region" description="Helical" evidence="1">
    <location>
        <begin position="6"/>
        <end position="26"/>
    </location>
</feature>
<proteinExistence type="predicted"/>
<comment type="caution">
    <text evidence="2">The sequence shown here is derived from an EMBL/GenBank/DDBJ whole genome shotgun (WGS) entry which is preliminary data.</text>
</comment>
<evidence type="ECO:0000256" key="1">
    <source>
        <dbReference type="SAM" id="Phobius"/>
    </source>
</evidence>
<evidence type="ECO:0000313" key="3">
    <source>
        <dbReference type="Proteomes" id="UP001254488"/>
    </source>
</evidence>
<dbReference type="Proteomes" id="UP001254488">
    <property type="component" value="Unassembled WGS sequence"/>
</dbReference>
<feature type="transmembrane region" description="Helical" evidence="1">
    <location>
        <begin position="65"/>
        <end position="83"/>
    </location>
</feature>
<gene>
    <name evidence="2" type="ORF">RM538_02875</name>
</gene>
<accession>A0ABU2Y9R3</accession>